<feature type="chain" id="PRO_5021322548" evidence="1">
    <location>
        <begin position="28"/>
        <end position="99"/>
    </location>
</feature>
<organism evidence="2 3">
    <name type="scientific">Formicincola oecophyllae</name>
    <dbReference type="NCBI Taxonomy" id="2558361"/>
    <lineage>
        <taxon>Bacteria</taxon>
        <taxon>Pseudomonadati</taxon>
        <taxon>Pseudomonadota</taxon>
        <taxon>Alphaproteobacteria</taxon>
        <taxon>Acetobacterales</taxon>
        <taxon>Acetobacteraceae</taxon>
        <taxon>Formicincola</taxon>
    </lineage>
</organism>
<gene>
    <name evidence="2" type="ORF">E3E12_08100</name>
</gene>
<reference evidence="2 3" key="1">
    <citation type="submission" date="2019-03" db="EMBL/GenBank/DDBJ databases">
        <title>The complete genome sequence of Swingsia_sp. F3b2 LMG30590(T).</title>
        <authorList>
            <person name="Chua K.-O."/>
            <person name="Chan K.-G."/>
            <person name="See-Too W.-S."/>
        </authorList>
    </citation>
    <scope>NUCLEOTIDE SEQUENCE [LARGE SCALE GENOMIC DNA]</scope>
    <source>
        <strain evidence="2 3">F3b2</strain>
    </source>
</reference>
<feature type="signal peptide" evidence="1">
    <location>
        <begin position="1"/>
        <end position="27"/>
    </location>
</feature>
<dbReference type="EMBL" id="CP038231">
    <property type="protein sequence ID" value="QDH14157.1"/>
    <property type="molecule type" value="Genomic_DNA"/>
</dbReference>
<dbReference type="AlphaFoldDB" id="A0A4Y6UCI6"/>
<name>A0A4Y6UCI6_9PROT</name>
<proteinExistence type="predicted"/>
<keyword evidence="3" id="KW-1185">Reference proteome</keyword>
<accession>A0A4Y6UCI6</accession>
<evidence type="ECO:0000256" key="1">
    <source>
        <dbReference type="SAM" id="SignalP"/>
    </source>
</evidence>
<evidence type="ECO:0000313" key="3">
    <source>
        <dbReference type="Proteomes" id="UP000318709"/>
    </source>
</evidence>
<dbReference type="Proteomes" id="UP000318709">
    <property type="component" value="Chromosome"/>
</dbReference>
<sequence length="99" mass="10692">MTKYFKQMVACGLLGFTALALTPTAQATETGAEFYNNGVNLGKINPDGTIYNNGVNLGMIKVFPNSSGQPGKLTLADEMAAILIFRKELWPDLDIHLGE</sequence>
<dbReference type="KEGG" id="swf:E3E12_08100"/>
<keyword evidence="1" id="KW-0732">Signal</keyword>
<evidence type="ECO:0000313" key="2">
    <source>
        <dbReference type="EMBL" id="QDH14157.1"/>
    </source>
</evidence>
<protein>
    <submittedName>
        <fullName evidence="2">Uncharacterized protein</fullName>
    </submittedName>
</protein>
<dbReference type="RefSeq" id="WP_141443861.1">
    <property type="nucleotide sequence ID" value="NZ_CP038231.1"/>
</dbReference>